<keyword evidence="5" id="KW-0406">Ion transport</keyword>
<gene>
    <name evidence="7" type="ORF">BDFB_014907</name>
</gene>
<comment type="subcellular location">
    <subcellularLocation>
        <location evidence="1">Cell membrane</location>
        <topology evidence="1">Multi-pass membrane protein</topology>
    </subcellularLocation>
</comment>
<dbReference type="PANTHER" id="PTHR42985">
    <property type="entry name" value="SODIUM-COUPLED MONOCARBOXYLATE TRANSPORTER"/>
    <property type="match status" value="1"/>
</dbReference>
<evidence type="ECO:0000256" key="4">
    <source>
        <dbReference type="ARBA" id="ARBA00023053"/>
    </source>
</evidence>
<dbReference type="OrthoDB" id="196131at2759"/>
<evidence type="ECO:0000256" key="2">
    <source>
        <dbReference type="ARBA" id="ARBA00022448"/>
    </source>
</evidence>
<comment type="caution">
    <text evidence="7">The sequence shown here is derived from an EMBL/GenBank/DDBJ whole genome shotgun (WGS) entry which is preliminary data.</text>
</comment>
<feature type="non-terminal residue" evidence="7">
    <location>
        <position position="1"/>
    </location>
</feature>
<sequence>EITRKDQLLPYYVMNVAKNIPELSGIFIAAIFSAPLSYQRNKSLNGPVLAMFTLGVPFPKANAI</sequence>
<keyword evidence="3" id="KW-1003">Cell membrane</keyword>
<protein>
    <submittedName>
        <fullName evidence="7">Uncharacterized protein</fullName>
    </submittedName>
</protein>
<evidence type="ECO:0000256" key="1">
    <source>
        <dbReference type="ARBA" id="ARBA00004651"/>
    </source>
</evidence>
<dbReference type="Proteomes" id="UP000292052">
    <property type="component" value="Unassembled WGS sequence"/>
</dbReference>
<dbReference type="InterPro" id="IPR051163">
    <property type="entry name" value="Sodium:Solute_Symporter_SSF"/>
</dbReference>
<keyword evidence="2" id="KW-0813">Transport</keyword>
<proteinExistence type="predicted"/>
<dbReference type="EMBL" id="QDEB01047400">
    <property type="protein sequence ID" value="RZC37997.1"/>
    <property type="molecule type" value="Genomic_DNA"/>
</dbReference>
<organism evidence="7 8">
    <name type="scientific">Asbolus verrucosus</name>
    <name type="common">Desert ironclad beetle</name>
    <dbReference type="NCBI Taxonomy" id="1661398"/>
    <lineage>
        <taxon>Eukaryota</taxon>
        <taxon>Metazoa</taxon>
        <taxon>Ecdysozoa</taxon>
        <taxon>Arthropoda</taxon>
        <taxon>Hexapoda</taxon>
        <taxon>Insecta</taxon>
        <taxon>Pterygota</taxon>
        <taxon>Neoptera</taxon>
        <taxon>Endopterygota</taxon>
        <taxon>Coleoptera</taxon>
        <taxon>Polyphaga</taxon>
        <taxon>Cucujiformia</taxon>
        <taxon>Tenebrionidae</taxon>
        <taxon>Pimeliinae</taxon>
        <taxon>Asbolus</taxon>
    </lineage>
</organism>
<dbReference type="GO" id="GO:0005886">
    <property type="term" value="C:plasma membrane"/>
    <property type="evidence" value="ECO:0007669"/>
    <property type="project" value="UniProtKB-SubCell"/>
</dbReference>
<keyword evidence="6" id="KW-0739">Sodium transport</keyword>
<name>A0A482W072_ASBVE</name>
<evidence type="ECO:0000313" key="7">
    <source>
        <dbReference type="EMBL" id="RZC37997.1"/>
    </source>
</evidence>
<evidence type="ECO:0000256" key="5">
    <source>
        <dbReference type="ARBA" id="ARBA00023065"/>
    </source>
</evidence>
<evidence type="ECO:0000313" key="8">
    <source>
        <dbReference type="Proteomes" id="UP000292052"/>
    </source>
</evidence>
<dbReference type="GO" id="GO:0015293">
    <property type="term" value="F:symporter activity"/>
    <property type="evidence" value="ECO:0007669"/>
    <property type="project" value="TreeGrafter"/>
</dbReference>
<evidence type="ECO:0000256" key="3">
    <source>
        <dbReference type="ARBA" id="ARBA00022475"/>
    </source>
</evidence>
<reference evidence="7 8" key="1">
    <citation type="submission" date="2017-03" db="EMBL/GenBank/DDBJ databases">
        <title>Genome of the blue death feigning beetle - Asbolus verrucosus.</title>
        <authorList>
            <person name="Rider S.D."/>
        </authorList>
    </citation>
    <scope>NUCLEOTIDE SEQUENCE [LARGE SCALE GENOMIC DNA]</scope>
    <source>
        <strain evidence="7">Butters</strain>
        <tissue evidence="7">Head and leg muscle</tissue>
    </source>
</reference>
<dbReference type="GO" id="GO:0006814">
    <property type="term" value="P:sodium ion transport"/>
    <property type="evidence" value="ECO:0007669"/>
    <property type="project" value="UniProtKB-KW"/>
</dbReference>
<keyword evidence="8" id="KW-1185">Reference proteome</keyword>
<feature type="non-terminal residue" evidence="7">
    <location>
        <position position="64"/>
    </location>
</feature>
<accession>A0A482W072</accession>
<keyword evidence="3" id="KW-0472">Membrane</keyword>
<dbReference type="AlphaFoldDB" id="A0A482W072"/>
<keyword evidence="4" id="KW-0915">Sodium</keyword>
<dbReference type="PANTHER" id="PTHR42985:SF21">
    <property type="entry name" value="SODIUM-DEPENDENT MULTIVITAMIN TRANSPORTER-LIKE PROTEIN"/>
    <property type="match status" value="1"/>
</dbReference>
<evidence type="ECO:0000256" key="6">
    <source>
        <dbReference type="ARBA" id="ARBA00023201"/>
    </source>
</evidence>